<proteinExistence type="inferred from homology"/>
<reference evidence="18" key="1">
    <citation type="journal article" date="2019" name="Int. J. Syst. Evol. Microbiol.">
        <title>The Global Catalogue of Microorganisms (GCM) 10K type strain sequencing project: providing services to taxonomists for standard genome sequencing and annotation.</title>
        <authorList>
            <consortium name="The Broad Institute Genomics Platform"/>
            <consortium name="The Broad Institute Genome Sequencing Center for Infectious Disease"/>
            <person name="Wu L."/>
            <person name="Ma J."/>
        </authorList>
    </citation>
    <scope>NUCLEOTIDE SEQUENCE [LARGE SCALE GENOMIC DNA]</scope>
    <source>
        <strain evidence="18">DT72</strain>
    </source>
</reference>
<keyword evidence="17" id="KW-0031">Aminopeptidase</keyword>
<evidence type="ECO:0000256" key="13">
    <source>
        <dbReference type="ARBA" id="ARBA00029811"/>
    </source>
</evidence>
<evidence type="ECO:0000256" key="10">
    <source>
        <dbReference type="ARBA" id="ARBA00022801"/>
    </source>
</evidence>
<keyword evidence="18" id="KW-1185">Reference proteome</keyword>
<dbReference type="InterPro" id="IPR045357">
    <property type="entry name" value="Aminopeptidase_N-like_N"/>
</dbReference>
<keyword evidence="10 17" id="KW-0378">Hydrolase</keyword>
<dbReference type="InterPro" id="IPR014782">
    <property type="entry name" value="Peptidase_M1_dom"/>
</dbReference>
<dbReference type="PANTHER" id="PTHR45726">
    <property type="entry name" value="LEUKOTRIENE A-4 HYDROLASE"/>
    <property type="match status" value="1"/>
</dbReference>
<comment type="similarity">
    <text evidence="4">Belongs to the peptidase M1 family.</text>
</comment>
<dbReference type="Proteomes" id="UP001597286">
    <property type="component" value="Unassembled WGS sequence"/>
</dbReference>
<accession>A0ABW4PFK0</accession>
<evidence type="ECO:0000256" key="14">
    <source>
        <dbReference type="ARBA" id="ARBA00031533"/>
    </source>
</evidence>
<dbReference type="Gene3D" id="1.10.390.10">
    <property type="entry name" value="Neutral Protease Domain 2"/>
    <property type="match status" value="1"/>
</dbReference>
<evidence type="ECO:0000256" key="6">
    <source>
        <dbReference type="ARBA" id="ARBA00015611"/>
    </source>
</evidence>
<dbReference type="Gene3D" id="2.60.40.1730">
    <property type="entry name" value="tricorn interacting facor f3 domain"/>
    <property type="match status" value="1"/>
</dbReference>
<keyword evidence="12" id="KW-0482">Metalloprotease</keyword>
<dbReference type="GO" id="GO:0004177">
    <property type="term" value="F:aminopeptidase activity"/>
    <property type="evidence" value="ECO:0007669"/>
    <property type="project" value="UniProtKB-KW"/>
</dbReference>
<comment type="caution">
    <text evidence="17">The sequence shown here is derived from an EMBL/GenBank/DDBJ whole genome shotgun (WGS) entry which is preliminary data.</text>
</comment>
<evidence type="ECO:0000256" key="12">
    <source>
        <dbReference type="ARBA" id="ARBA00023049"/>
    </source>
</evidence>
<dbReference type="InterPro" id="IPR034015">
    <property type="entry name" value="M1_LTA4H"/>
</dbReference>
<organism evidence="17 18">
    <name type="scientific">Rhodococcus gannanensis</name>
    <dbReference type="NCBI Taxonomy" id="1960308"/>
    <lineage>
        <taxon>Bacteria</taxon>
        <taxon>Bacillati</taxon>
        <taxon>Actinomycetota</taxon>
        <taxon>Actinomycetes</taxon>
        <taxon>Mycobacteriales</taxon>
        <taxon>Nocardiaceae</taxon>
        <taxon>Rhodococcus</taxon>
    </lineage>
</organism>
<dbReference type="InterPro" id="IPR042097">
    <property type="entry name" value="Aminopeptidase_N-like_N_sf"/>
</dbReference>
<dbReference type="InterPro" id="IPR027268">
    <property type="entry name" value="Peptidase_M4/M1_CTD_sf"/>
</dbReference>
<keyword evidence="11" id="KW-0862">Zinc</keyword>
<dbReference type="CDD" id="cd09603">
    <property type="entry name" value="M1_APN_like"/>
    <property type="match status" value="1"/>
</dbReference>
<name>A0ABW4PFK0_9NOCA</name>
<dbReference type="EMBL" id="JBHUFB010000022">
    <property type="protein sequence ID" value="MFD1815875.1"/>
    <property type="molecule type" value="Genomic_DNA"/>
</dbReference>
<dbReference type="PRINTS" id="PR00756">
    <property type="entry name" value="ALADIPTASE"/>
</dbReference>
<evidence type="ECO:0000256" key="8">
    <source>
        <dbReference type="ARBA" id="ARBA00022670"/>
    </source>
</evidence>
<evidence type="ECO:0000256" key="2">
    <source>
        <dbReference type="ARBA" id="ARBA00001947"/>
    </source>
</evidence>
<evidence type="ECO:0000256" key="9">
    <source>
        <dbReference type="ARBA" id="ARBA00022723"/>
    </source>
</evidence>
<evidence type="ECO:0000259" key="15">
    <source>
        <dbReference type="Pfam" id="PF01433"/>
    </source>
</evidence>
<keyword evidence="8" id="KW-0645">Protease</keyword>
<evidence type="ECO:0000256" key="4">
    <source>
        <dbReference type="ARBA" id="ARBA00010136"/>
    </source>
</evidence>
<dbReference type="Pfam" id="PF17900">
    <property type="entry name" value="Peptidase_M1_N"/>
    <property type="match status" value="1"/>
</dbReference>
<keyword evidence="9" id="KW-0479">Metal-binding</keyword>
<dbReference type="SUPFAM" id="SSF55486">
    <property type="entry name" value="Metalloproteases ('zincins'), catalytic domain"/>
    <property type="match status" value="1"/>
</dbReference>
<evidence type="ECO:0000256" key="3">
    <source>
        <dbReference type="ARBA" id="ARBA00004496"/>
    </source>
</evidence>
<evidence type="ECO:0000256" key="1">
    <source>
        <dbReference type="ARBA" id="ARBA00000098"/>
    </source>
</evidence>
<comment type="catalytic activity">
    <reaction evidence="1">
        <text>Release of an N-terminal amino acid, Xaa-|-Yaa- from a peptide, amide or arylamide. Xaa is preferably Ala, but may be most amino acids including Pro (slow action). When a terminal hydrophobic residue is followed by a prolyl residue, the two may be released as an intact Xaa-Pro dipeptide.</text>
        <dbReference type="EC" id="3.4.11.2"/>
    </reaction>
</comment>
<dbReference type="EC" id="3.4.11.2" evidence="5"/>
<comment type="cofactor">
    <cofactor evidence="2">
        <name>Zn(2+)</name>
        <dbReference type="ChEBI" id="CHEBI:29105"/>
    </cofactor>
</comment>
<dbReference type="SUPFAM" id="SSF63737">
    <property type="entry name" value="Leukotriene A4 hydrolase N-terminal domain"/>
    <property type="match status" value="1"/>
</dbReference>
<feature type="domain" description="Aminopeptidase N-like N-terminal" evidence="16">
    <location>
        <begin position="41"/>
        <end position="212"/>
    </location>
</feature>
<dbReference type="InterPro" id="IPR001930">
    <property type="entry name" value="Peptidase_M1"/>
</dbReference>
<dbReference type="RefSeq" id="WP_378488320.1">
    <property type="nucleotide sequence ID" value="NZ_JBHUFB010000022.1"/>
</dbReference>
<sequence>MKPGKATTGKSITAGGAGKFYEEPIDPYLPGVGNRGYRVSRYELDLTYKVASNRLAGKATVTAATTQARTKFAFDLSQSLAVSKVSVNGTRAAKYAHQNGKLTVTPAQKIPSGGALSVTVQYAGTPKPVRGPWGEVGWEELSEGAIVASQPNGAASWFPCDDHPSSKASYQISITTDSPYHVVANGALVRKQVRASHTTWVYEQSEPMASYLATVQIGPYERRRVATNTPVVMHAVLPQRLRTRFDHDFARQPEMMETFIRLFGPYPFADYTVVVTDDELEIPVEAQGISVFGANHCDGRRGSERLVAHELAHQWFGNSLTLGAWRHIWLHEGFACYAEWLWSENSGGPTAREIAAQVHRTQSGLPYDLVLGDPGPTLMFDDRVYKRGALTVHALRTELGDDNFFALLHEWTAKYRYGTVTTEDFTDLAAHYSDRSLRPLWDGWLVGRTLPALRDV</sequence>
<comment type="subcellular location">
    <subcellularLocation>
        <location evidence="3">Cytoplasm</location>
    </subcellularLocation>
</comment>
<gene>
    <name evidence="17" type="ORF">ACFSJG_26970</name>
</gene>
<evidence type="ECO:0000256" key="5">
    <source>
        <dbReference type="ARBA" id="ARBA00012564"/>
    </source>
</evidence>
<evidence type="ECO:0000259" key="16">
    <source>
        <dbReference type="Pfam" id="PF17900"/>
    </source>
</evidence>
<keyword evidence="7" id="KW-0963">Cytoplasm</keyword>
<dbReference type="PANTHER" id="PTHR45726:SF3">
    <property type="entry name" value="LEUKOTRIENE A-4 HYDROLASE"/>
    <property type="match status" value="1"/>
</dbReference>
<dbReference type="Pfam" id="PF01433">
    <property type="entry name" value="Peptidase_M1"/>
    <property type="match status" value="1"/>
</dbReference>
<evidence type="ECO:0000256" key="7">
    <source>
        <dbReference type="ARBA" id="ARBA00022490"/>
    </source>
</evidence>
<protein>
    <recommendedName>
        <fullName evidence="6">Aminopeptidase N</fullName>
        <ecNumber evidence="5">3.4.11.2</ecNumber>
    </recommendedName>
    <alternativeName>
        <fullName evidence="13">Alanine aminopeptidase</fullName>
    </alternativeName>
    <alternativeName>
        <fullName evidence="14">Lysyl aminopeptidase</fullName>
    </alternativeName>
</protein>
<evidence type="ECO:0000313" key="18">
    <source>
        <dbReference type="Proteomes" id="UP001597286"/>
    </source>
</evidence>
<feature type="domain" description="Peptidase M1 membrane alanine aminopeptidase" evidence="15">
    <location>
        <begin position="299"/>
        <end position="444"/>
    </location>
</feature>
<evidence type="ECO:0000256" key="11">
    <source>
        <dbReference type="ARBA" id="ARBA00022833"/>
    </source>
</evidence>
<evidence type="ECO:0000313" key="17">
    <source>
        <dbReference type="EMBL" id="MFD1815875.1"/>
    </source>
</evidence>